<dbReference type="GO" id="GO:0005615">
    <property type="term" value="C:extracellular space"/>
    <property type="evidence" value="ECO:0007669"/>
    <property type="project" value="TreeGrafter"/>
</dbReference>
<evidence type="ECO:0000313" key="14">
    <source>
        <dbReference type="Proteomes" id="UP000194236"/>
    </source>
</evidence>
<dbReference type="GO" id="GO:0030154">
    <property type="term" value="P:cell differentiation"/>
    <property type="evidence" value="ECO:0007669"/>
    <property type="project" value="UniProtKB-KW"/>
</dbReference>
<dbReference type="GO" id="GO:0060070">
    <property type="term" value="P:canonical Wnt signaling pathway"/>
    <property type="evidence" value="ECO:0007669"/>
    <property type="project" value="TreeGrafter"/>
</dbReference>
<comment type="similarity">
    <text evidence="2">Belongs to the secreted frizzled-related protein (sFRP) family.</text>
</comment>
<feature type="domain" description="FZ" evidence="12">
    <location>
        <begin position="52"/>
        <end position="169"/>
    </location>
</feature>
<comment type="caution">
    <text evidence="9">Lacks conserved residue(s) required for the propagation of feature annotation.</text>
</comment>
<dbReference type="OrthoDB" id="10053709at2759"/>
<feature type="region of interest" description="Disordered" evidence="10">
    <location>
        <begin position="333"/>
        <end position="362"/>
    </location>
</feature>
<reference evidence="13 14" key="1">
    <citation type="submission" date="2017-03" db="EMBL/GenBank/DDBJ databases">
        <title>Genome Survey of Euroglyphus maynei.</title>
        <authorList>
            <person name="Arlian L.G."/>
            <person name="Morgan M.S."/>
            <person name="Rider S.D."/>
        </authorList>
    </citation>
    <scope>NUCLEOTIDE SEQUENCE [LARGE SCALE GENOMIC DNA]</scope>
    <source>
        <strain evidence="13">Arlian Lab</strain>
        <tissue evidence="13">Whole body</tissue>
    </source>
</reference>
<proteinExistence type="inferred from homology"/>
<dbReference type="GO" id="GO:0017147">
    <property type="term" value="F:Wnt-protein binding"/>
    <property type="evidence" value="ECO:0007669"/>
    <property type="project" value="TreeGrafter"/>
</dbReference>
<keyword evidence="14" id="KW-1185">Reference proteome</keyword>
<dbReference type="PANTHER" id="PTHR11309">
    <property type="entry name" value="FRIZZLED"/>
    <property type="match status" value="1"/>
</dbReference>
<feature type="compositionally biased region" description="Polar residues" evidence="10">
    <location>
        <begin position="194"/>
        <end position="210"/>
    </location>
</feature>
<feature type="region of interest" description="Disordered" evidence="10">
    <location>
        <begin position="176"/>
        <end position="210"/>
    </location>
</feature>
<evidence type="ECO:0000256" key="5">
    <source>
        <dbReference type="ARBA" id="ARBA00022687"/>
    </source>
</evidence>
<dbReference type="SMART" id="SM00063">
    <property type="entry name" value="FRI"/>
    <property type="match status" value="1"/>
</dbReference>
<dbReference type="Proteomes" id="UP000194236">
    <property type="component" value="Unassembled WGS sequence"/>
</dbReference>
<name>A0A1Y3ANY6_EURMA</name>
<evidence type="ECO:0000313" key="13">
    <source>
        <dbReference type="EMBL" id="OTF69303.1"/>
    </source>
</evidence>
<keyword evidence="3" id="KW-0217">Developmental protein</keyword>
<keyword evidence="11" id="KW-0812">Transmembrane</keyword>
<feature type="disulfide bond" evidence="9">
    <location>
        <begin position="67"/>
        <end position="113"/>
    </location>
</feature>
<evidence type="ECO:0000256" key="1">
    <source>
        <dbReference type="ARBA" id="ARBA00004613"/>
    </source>
</evidence>
<evidence type="ECO:0000256" key="10">
    <source>
        <dbReference type="SAM" id="MobiDB-lite"/>
    </source>
</evidence>
<dbReference type="PANTHER" id="PTHR11309:SF148">
    <property type="entry name" value="SECRETED FRIZZLED-RELATED PROTEIN 1"/>
    <property type="match status" value="1"/>
</dbReference>
<comment type="subcellular location">
    <subcellularLocation>
        <location evidence="1">Secreted</location>
    </subcellularLocation>
</comment>
<evidence type="ECO:0000256" key="2">
    <source>
        <dbReference type="ARBA" id="ARBA00010054"/>
    </source>
</evidence>
<evidence type="ECO:0000256" key="9">
    <source>
        <dbReference type="PROSITE-ProRule" id="PRU00090"/>
    </source>
</evidence>
<keyword evidence="7" id="KW-0221">Differentiation</keyword>
<dbReference type="PROSITE" id="PS50038">
    <property type="entry name" value="FZ"/>
    <property type="match status" value="1"/>
</dbReference>
<evidence type="ECO:0000256" key="4">
    <source>
        <dbReference type="ARBA" id="ARBA00022525"/>
    </source>
</evidence>
<feature type="disulfide bond" evidence="9">
    <location>
        <begin position="132"/>
        <end position="156"/>
    </location>
</feature>
<keyword evidence="4" id="KW-0964">Secreted</keyword>
<keyword evidence="11" id="KW-1133">Transmembrane helix</keyword>
<dbReference type="EMBL" id="MUJZ01071183">
    <property type="protein sequence ID" value="OTF69303.1"/>
    <property type="molecule type" value="Genomic_DNA"/>
</dbReference>
<evidence type="ECO:0000259" key="12">
    <source>
        <dbReference type="PROSITE" id="PS50038"/>
    </source>
</evidence>
<evidence type="ECO:0000256" key="6">
    <source>
        <dbReference type="ARBA" id="ARBA00022729"/>
    </source>
</evidence>
<dbReference type="Gene3D" id="1.10.2000.10">
    <property type="entry name" value="Frizzled cysteine-rich domain"/>
    <property type="match status" value="1"/>
</dbReference>
<evidence type="ECO:0000256" key="11">
    <source>
        <dbReference type="SAM" id="Phobius"/>
    </source>
</evidence>
<keyword evidence="11" id="KW-0472">Membrane</keyword>
<dbReference type="InterPro" id="IPR036790">
    <property type="entry name" value="Frizzled_dom_sf"/>
</dbReference>
<keyword evidence="8 9" id="KW-1015">Disulfide bond</keyword>
<dbReference type="FunFam" id="1.10.2000.10:FF:000001">
    <property type="entry name" value="secreted frizzled-related protein 2"/>
    <property type="match status" value="1"/>
</dbReference>
<accession>A0A1Y3ANY6</accession>
<dbReference type="Pfam" id="PF01392">
    <property type="entry name" value="Fz"/>
    <property type="match status" value="1"/>
</dbReference>
<organism evidence="13 14">
    <name type="scientific">Euroglyphus maynei</name>
    <name type="common">Mayne's house dust mite</name>
    <dbReference type="NCBI Taxonomy" id="6958"/>
    <lineage>
        <taxon>Eukaryota</taxon>
        <taxon>Metazoa</taxon>
        <taxon>Ecdysozoa</taxon>
        <taxon>Arthropoda</taxon>
        <taxon>Chelicerata</taxon>
        <taxon>Arachnida</taxon>
        <taxon>Acari</taxon>
        <taxon>Acariformes</taxon>
        <taxon>Sarcoptiformes</taxon>
        <taxon>Astigmata</taxon>
        <taxon>Psoroptidia</taxon>
        <taxon>Analgoidea</taxon>
        <taxon>Pyroglyphidae</taxon>
        <taxon>Pyroglyphinae</taxon>
        <taxon>Euroglyphus</taxon>
    </lineage>
</organism>
<dbReference type="AlphaFoldDB" id="A0A1Y3ANY6"/>
<dbReference type="InterPro" id="IPR020067">
    <property type="entry name" value="Frizzled_dom"/>
</dbReference>
<feature type="compositionally biased region" description="Basic residues" evidence="10">
    <location>
        <begin position="345"/>
        <end position="362"/>
    </location>
</feature>
<evidence type="ECO:0000256" key="3">
    <source>
        <dbReference type="ARBA" id="ARBA00022473"/>
    </source>
</evidence>
<evidence type="ECO:0000256" key="7">
    <source>
        <dbReference type="ARBA" id="ARBA00022782"/>
    </source>
</evidence>
<evidence type="ECO:0000256" key="8">
    <source>
        <dbReference type="ARBA" id="ARBA00023157"/>
    </source>
</evidence>
<feature type="transmembrane region" description="Helical" evidence="11">
    <location>
        <begin position="12"/>
        <end position="31"/>
    </location>
</feature>
<dbReference type="InterPro" id="IPR015526">
    <property type="entry name" value="Frizzled/SFRP"/>
</dbReference>
<keyword evidence="5" id="KW-0879">Wnt signaling pathway</keyword>
<dbReference type="GO" id="GO:0035567">
    <property type="term" value="P:non-canonical Wnt signaling pathway"/>
    <property type="evidence" value="ECO:0007669"/>
    <property type="project" value="TreeGrafter"/>
</dbReference>
<protein>
    <submittedName>
        <fullName evidence="13">Frizzled-like protein</fullName>
    </submittedName>
</protein>
<dbReference type="SUPFAM" id="SSF63501">
    <property type="entry name" value="Frizzled cysteine-rich domain"/>
    <property type="match status" value="1"/>
</dbReference>
<comment type="caution">
    <text evidence="13">The sequence shown here is derived from an EMBL/GenBank/DDBJ whole genome shotgun (WGS) entry which is preliminary data.</text>
</comment>
<feature type="compositionally biased region" description="Polar residues" evidence="10">
    <location>
        <begin position="333"/>
        <end position="344"/>
    </location>
</feature>
<sequence>MSTTVIYRIHHVYSLLILLLVMNINANTFIWDPNNTDNIELVRPFNRHTTFANPPKCVRIPANLTLCHGIKYNEMRLPNLLYHETMNEVIEQSSSWIQLIKIGCHSDTQLFLCSLFSPVCLDQTIPPCRSLCENVKRSCEPSMLIHGYTWPPMMQCNLFPHENNMCIESQQVTMNHKDSMNGGSSSSSIRGNNKQTNKNDQSNNRTENEQFQRQLMNSICNSDWVIKIGLNQMRDNRVRVKKFKPIFGTLNVPSPFTLTLNQSMIIGSTESIAGAVSNIKPNREKFIIIGRGNNQAHDLSVSLAVSWLKNTPQIKKAIRKAKNNDGCKKYMISTSQSSTMNGQTKRNRNRNRKKNSNVARIH</sequence>
<keyword evidence="6" id="KW-0732">Signal</keyword>
<feature type="compositionally biased region" description="Low complexity" evidence="10">
    <location>
        <begin position="180"/>
        <end position="193"/>
    </location>
</feature>
<gene>
    <name evidence="13" type="ORF">BLA29_004772</name>
</gene>